<dbReference type="Proteomes" id="UP000749559">
    <property type="component" value="Unassembled WGS sequence"/>
</dbReference>
<accession>A0A8J1U1K0</accession>
<protein>
    <submittedName>
        <fullName evidence="5">Uncharacterized protein</fullName>
    </submittedName>
</protein>
<dbReference type="GO" id="GO:0004092">
    <property type="term" value="F:carnitine O-acetyltransferase activity"/>
    <property type="evidence" value="ECO:0007669"/>
    <property type="project" value="TreeGrafter"/>
</dbReference>
<keyword evidence="2 4" id="KW-0808">Transferase</keyword>
<dbReference type="AlphaFoldDB" id="A0A8J1U1K0"/>
<dbReference type="PANTHER" id="PTHR22589:SF103">
    <property type="entry name" value="CARNITINE O-ACETYL-TRANSFERASE, ISOFORM A-RELATED"/>
    <property type="match status" value="1"/>
</dbReference>
<evidence type="ECO:0000256" key="1">
    <source>
        <dbReference type="ARBA" id="ARBA00005232"/>
    </source>
</evidence>
<dbReference type="Pfam" id="PF00755">
    <property type="entry name" value="Carn_acyltransf"/>
    <property type="match status" value="1"/>
</dbReference>
<evidence type="ECO:0000313" key="5">
    <source>
        <dbReference type="EMBL" id="CAH1785909.1"/>
    </source>
</evidence>
<sequence length="659" mass="75132">FCLKKLESYTDFWTCIHFLTFILHPVTMFRLLIRTVVKELKPMAQSSKKTLLSREGKYTGRMFAHQDSLPSLPVPPLQQTLQRYLDSIHPLLSEEEYKETEKIVSDFGKSGGEGPKLQSMLENRANSMKNWLSDWWLRTAYLEYREPVLINVSPGMTFPLENFRNEEEQLRYAAKLIAGVVDYKIQIDEKSLPVEMMGKDPLCMVQYYKVLSSCRIPGVKHDSIVCYPPDEPDPPKHIIVAHNNYFFKMDLYGHDWKPLNMEQLFKQLQLIVERSQKRCLPLGILTAENRNTWAKAYNRLMRDKENKKSLEEIQRSIFLLSLDSPTGHNVDNRFSVVAEQMIHGRGSKQNSGNRWFDKTIQFVVGADGGVGLTYEHSPAEGPPLAHLLDHTVDYITRNQETRLPAAGVTEPTKLRFNLNEKIVDSINSASSSVDSAIKELQVQALVFDNFGKNFIKQQKLSPDAFIQLGFQLAFYRIHGTTSATYETGSTRKFRLGRTDTIHSCTDDSYAFTRTMLNKKATANEKAEALRKAIATHRKFTAWAINGQGIDRHLLGLKLQAIEAGMNVPDIFMDPSYSHHFYFRISTSQVPAKCDALMLFGPAVPDGYGLCYNPKDEHINISITAFHTSPETDTNVFSNTLRQCLIDMHDVLLATQKAKL</sequence>
<dbReference type="EMBL" id="CAIIXF020000006">
    <property type="protein sequence ID" value="CAH1785909.1"/>
    <property type="molecule type" value="Genomic_DNA"/>
</dbReference>
<dbReference type="Gene3D" id="3.30.559.10">
    <property type="entry name" value="Chloramphenicol acetyltransferase-like domain"/>
    <property type="match status" value="1"/>
</dbReference>
<dbReference type="PANTHER" id="PTHR22589">
    <property type="entry name" value="CARNITINE O-ACYLTRANSFERASE"/>
    <property type="match status" value="1"/>
</dbReference>
<comment type="caution">
    <text evidence="5">The sequence shown here is derived from an EMBL/GenBank/DDBJ whole genome shotgun (WGS) entry which is preliminary data.</text>
</comment>
<dbReference type="PROSITE" id="PS00439">
    <property type="entry name" value="ACYLTRANSF_C_1"/>
    <property type="match status" value="1"/>
</dbReference>
<evidence type="ECO:0000256" key="4">
    <source>
        <dbReference type="RuleBase" id="RU003801"/>
    </source>
</evidence>
<keyword evidence="6" id="KW-1185">Reference proteome</keyword>
<dbReference type="InterPro" id="IPR023213">
    <property type="entry name" value="CAT-like_dom_sf"/>
</dbReference>
<dbReference type="InterPro" id="IPR042231">
    <property type="entry name" value="Cho/carn_acyl_trans_2"/>
</dbReference>
<dbReference type="FunFam" id="3.30.559.70:FF:000002">
    <property type="entry name" value="Carnitine O-acetyltransferase"/>
    <property type="match status" value="1"/>
</dbReference>
<proteinExistence type="inferred from homology"/>
<keyword evidence="3 4" id="KW-0012">Acyltransferase</keyword>
<feature type="non-terminal residue" evidence="5">
    <location>
        <position position="659"/>
    </location>
</feature>
<gene>
    <name evidence="5" type="ORF">OFUS_LOCUS11907</name>
</gene>
<organism evidence="5 6">
    <name type="scientific">Owenia fusiformis</name>
    <name type="common">Polychaete worm</name>
    <dbReference type="NCBI Taxonomy" id="6347"/>
    <lineage>
        <taxon>Eukaryota</taxon>
        <taxon>Metazoa</taxon>
        <taxon>Spiralia</taxon>
        <taxon>Lophotrochozoa</taxon>
        <taxon>Annelida</taxon>
        <taxon>Polychaeta</taxon>
        <taxon>Sedentaria</taxon>
        <taxon>Canalipalpata</taxon>
        <taxon>Sabellida</taxon>
        <taxon>Oweniida</taxon>
        <taxon>Oweniidae</taxon>
        <taxon>Owenia</taxon>
    </lineage>
</organism>
<dbReference type="OrthoDB" id="240216at2759"/>
<evidence type="ECO:0000313" key="6">
    <source>
        <dbReference type="Proteomes" id="UP000749559"/>
    </source>
</evidence>
<dbReference type="SUPFAM" id="SSF52777">
    <property type="entry name" value="CoA-dependent acyltransferases"/>
    <property type="match status" value="2"/>
</dbReference>
<reference evidence="5" key="1">
    <citation type="submission" date="2022-03" db="EMBL/GenBank/DDBJ databases">
        <authorList>
            <person name="Martin C."/>
        </authorList>
    </citation>
    <scope>NUCLEOTIDE SEQUENCE</scope>
</reference>
<evidence type="ECO:0000256" key="3">
    <source>
        <dbReference type="ARBA" id="ARBA00023315"/>
    </source>
</evidence>
<comment type="similarity">
    <text evidence="1 4">Belongs to the carnitine/choline acetyltransferase family.</text>
</comment>
<dbReference type="GO" id="GO:0019254">
    <property type="term" value="P:carnitine metabolic process, CoA-linked"/>
    <property type="evidence" value="ECO:0007669"/>
    <property type="project" value="TreeGrafter"/>
</dbReference>
<dbReference type="InterPro" id="IPR039551">
    <property type="entry name" value="Cho/carn_acyl_trans"/>
</dbReference>
<dbReference type="InterPro" id="IPR000542">
    <property type="entry name" value="Carn_acyl_trans"/>
</dbReference>
<dbReference type="GO" id="GO:0005777">
    <property type="term" value="C:peroxisome"/>
    <property type="evidence" value="ECO:0007669"/>
    <property type="project" value="TreeGrafter"/>
</dbReference>
<dbReference type="Gene3D" id="3.30.559.70">
    <property type="entry name" value="Choline/Carnitine o-acyltransferase, domain 2"/>
    <property type="match status" value="1"/>
</dbReference>
<evidence type="ECO:0000256" key="2">
    <source>
        <dbReference type="ARBA" id="ARBA00022679"/>
    </source>
</evidence>
<name>A0A8J1U1K0_OWEFU</name>
<dbReference type="PROSITE" id="PS00440">
    <property type="entry name" value="ACYLTRANSF_C_2"/>
    <property type="match status" value="1"/>
</dbReference>